<sequence length="73" mass="8099">MTTPNPFLFWMSFAIMMVIVVGGGAAIGISTQQYALAFALQLIVAGAWVAMFFRYRPRRAPQQNRMPTTDAEA</sequence>
<comment type="caution">
    <text evidence="2">The sequence shown here is derived from an EMBL/GenBank/DDBJ whole genome shotgun (WGS) entry which is preliminary data.</text>
</comment>
<dbReference type="AlphaFoldDB" id="A0A0B4DRZ4"/>
<name>A0A0B4DRZ4_9MICO</name>
<keyword evidence="1" id="KW-0812">Transmembrane</keyword>
<feature type="transmembrane region" description="Helical" evidence="1">
    <location>
        <begin position="35"/>
        <end position="55"/>
    </location>
</feature>
<protein>
    <submittedName>
        <fullName evidence="2">Uncharacterized protein</fullName>
    </submittedName>
</protein>
<reference evidence="2 3" key="1">
    <citation type="submission" date="2014-12" db="EMBL/GenBank/DDBJ databases">
        <title>Genome sequencing of Microbacterium hominis TPW29.</title>
        <authorList>
            <person name="Tan P.W."/>
            <person name="Chan K.-G."/>
        </authorList>
    </citation>
    <scope>NUCLEOTIDE SEQUENCE [LARGE SCALE GENOMIC DNA]</scope>
    <source>
        <strain evidence="2 3">TPW29</strain>
    </source>
</reference>
<dbReference type="EMBL" id="JWSZ01000013">
    <property type="protein sequence ID" value="KIC57048.1"/>
    <property type="molecule type" value="Genomic_DNA"/>
</dbReference>
<keyword evidence="1" id="KW-0472">Membrane</keyword>
<proteinExistence type="predicted"/>
<gene>
    <name evidence="2" type="ORF">RM52_11205</name>
</gene>
<evidence type="ECO:0000313" key="2">
    <source>
        <dbReference type="EMBL" id="KIC57048.1"/>
    </source>
</evidence>
<evidence type="ECO:0000256" key="1">
    <source>
        <dbReference type="SAM" id="Phobius"/>
    </source>
</evidence>
<evidence type="ECO:0000313" key="3">
    <source>
        <dbReference type="Proteomes" id="UP000031202"/>
    </source>
</evidence>
<feature type="transmembrane region" description="Helical" evidence="1">
    <location>
        <begin position="7"/>
        <end position="29"/>
    </location>
</feature>
<accession>A0A0B4DRZ4</accession>
<organism evidence="2 3">
    <name type="scientific">Microbacterium hominis</name>
    <dbReference type="NCBI Taxonomy" id="162426"/>
    <lineage>
        <taxon>Bacteria</taxon>
        <taxon>Bacillati</taxon>
        <taxon>Actinomycetota</taxon>
        <taxon>Actinomycetes</taxon>
        <taxon>Micrococcales</taxon>
        <taxon>Microbacteriaceae</taxon>
        <taxon>Microbacterium</taxon>
    </lineage>
</organism>
<dbReference type="Proteomes" id="UP000031202">
    <property type="component" value="Unassembled WGS sequence"/>
</dbReference>
<keyword evidence="1" id="KW-1133">Transmembrane helix</keyword>
<dbReference type="RefSeq" id="WP_039416224.1">
    <property type="nucleotide sequence ID" value="NZ_JWSZ01000013.1"/>
</dbReference>